<reference evidence="6 7" key="1">
    <citation type="submission" date="2024-09" db="EMBL/GenBank/DDBJ databases">
        <authorList>
            <person name="Sun Q."/>
            <person name="Mori K."/>
        </authorList>
    </citation>
    <scope>NUCLEOTIDE SEQUENCE [LARGE SCALE GENOMIC DNA]</scope>
    <source>
        <strain evidence="6 7">JCM 9626</strain>
    </source>
</reference>
<dbReference type="GO" id="GO:0016757">
    <property type="term" value="F:glycosyltransferase activity"/>
    <property type="evidence" value="ECO:0007669"/>
    <property type="project" value="UniProtKB-KW"/>
</dbReference>
<dbReference type="Gene3D" id="3.40.50.2000">
    <property type="entry name" value="Glycogen Phosphorylase B"/>
    <property type="match status" value="2"/>
</dbReference>
<gene>
    <name evidence="6" type="ORF">ACFFRI_04690</name>
</gene>
<dbReference type="InterPro" id="IPR028098">
    <property type="entry name" value="Glyco_trans_4-like_N"/>
</dbReference>
<dbReference type="PANTHER" id="PTHR12526">
    <property type="entry name" value="GLYCOSYLTRANSFERASE"/>
    <property type="match status" value="1"/>
</dbReference>
<keyword evidence="2 6" id="KW-0328">Glycosyltransferase</keyword>
<evidence type="ECO:0000313" key="7">
    <source>
        <dbReference type="Proteomes" id="UP001589750"/>
    </source>
</evidence>
<dbReference type="RefSeq" id="WP_170215288.1">
    <property type="nucleotide sequence ID" value="NZ_JBHMDG010000005.1"/>
</dbReference>
<evidence type="ECO:0000259" key="4">
    <source>
        <dbReference type="Pfam" id="PF00534"/>
    </source>
</evidence>
<evidence type="ECO:0000259" key="5">
    <source>
        <dbReference type="Pfam" id="PF13439"/>
    </source>
</evidence>
<keyword evidence="7" id="KW-1185">Reference proteome</keyword>
<organism evidence="6 7">
    <name type="scientific">Nocardioides plantarum</name>
    <dbReference type="NCBI Taxonomy" id="29299"/>
    <lineage>
        <taxon>Bacteria</taxon>
        <taxon>Bacillati</taxon>
        <taxon>Actinomycetota</taxon>
        <taxon>Actinomycetes</taxon>
        <taxon>Propionibacteriales</taxon>
        <taxon>Nocardioidaceae</taxon>
        <taxon>Nocardioides</taxon>
    </lineage>
</organism>
<sequence>MTKTAFLIHSSVASGAELALVRALEAWPAHDEAVVFLGAPGEISSRLEAIGVDCHVVESTKAGSTGVRRGSRIRARVRAGIDLVRYGAGLRQPLRSVAPDVVVARSLRAAIYGRVATAGLGIPFVWSVHDLLTPAYLGRQASWVFGRLLPRLTDAIIVNSEATRATVHSGRRPVLVVPPSLGFDERDREPRLDGVQRVVLLGRLAEWKGQDVGLRAFAAIQATHDAELWIVGEALFGEDAYRDSLQSTIEDLDLGHRVRMLGHQEDPRGLLLGADVLLHSSRLPEPFGAVVIEGLAAGCVVVACKPGGPAETIEHGVTGWLARADDVDDLAAKLETALTMEPAARRAMQEAGAARARSYEAEILSPRMARWLGRVADGSARGVTRAVDNGSRP</sequence>
<dbReference type="Proteomes" id="UP001589750">
    <property type="component" value="Unassembled WGS sequence"/>
</dbReference>
<dbReference type="EMBL" id="JBHMDG010000005">
    <property type="protein sequence ID" value="MFB9312332.1"/>
    <property type="molecule type" value="Genomic_DNA"/>
</dbReference>
<proteinExistence type="inferred from homology"/>
<accession>A0ABV5K7J4</accession>
<protein>
    <submittedName>
        <fullName evidence="6">Glycosyltransferase family 4 protein</fullName>
        <ecNumber evidence="6">2.4.-.-</ecNumber>
    </submittedName>
</protein>
<keyword evidence="3 6" id="KW-0808">Transferase</keyword>
<dbReference type="EC" id="2.4.-.-" evidence="6"/>
<evidence type="ECO:0000256" key="3">
    <source>
        <dbReference type="ARBA" id="ARBA00022679"/>
    </source>
</evidence>
<evidence type="ECO:0000313" key="6">
    <source>
        <dbReference type="EMBL" id="MFB9312332.1"/>
    </source>
</evidence>
<evidence type="ECO:0000256" key="2">
    <source>
        <dbReference type="ARBA" id="ARBA00022676"/>
    </source>
</evidence>
<dbReference type="CDD" id="cd03801">
    <property type="entry name" value="GT4_PimA-like"/>
    <property type="match status" value="1"/>
</dbReference>
<feature type="domain" description="Glycosyltransferase subfamily 4-like N-terminal" evidence="5">
    <location>
        <begin position="42"/>
        <end position="179"/>
    </location>
</feature>
<evidence type="ECO:0000256" key="1">
    <source>
        <dbReference type="ARBA" id="ARBA00009481"/>
    </source>
</evidence>
<dbReference type="Pfam" id="PF13439">
    <property type="entry name" value="Glyco_transf_4"/>
    <property type="match status" value="1"/>
</dbReference>
<dbReference type="PANTHER" id="PTHR12526:SF640">
    <property type="entry name" value="COLANIC ACID BIOSYNTHESIS GLYCOSYLTRANSFERASE WCAL-RELATED"/>
    <property type="match status" value="1"/>
</dbReference>
<dbReference type="InterPro" id="IPR001296">
    <property type="entry name" value="Glyco_trans_1"/>
</dbReference>
<dbReference type="Pfam" id="PF00534">
    <property type="entry name" value="Glycos_transf_1"/>
    <property type="match status" value="1"/>
</dbReference>
<dbReference type="SUPFAM" id="SSF53756">
    <property type="entry name" value="UDP-Glycosyltransferase/glycogen phosphorylase"/>
    <property type="match status" value="1"/>
</dbReference>
<comment type="caution">
    <text evidence="6">The sequence shown here is derived from an EMBL/GenBank/DDBJ whole genome shotgun (WGS) entry which is preliminary data.</text>
</comment>
<name>A0ABV5K7J4_9ACTN</name>
<comment type="similarity">
    <text evidence="1">Belongs to the glycosyltransferase group 1 family. Glycosyltransferase 4 subfamily.</text>
</comment>
<feature type="domain" description="Glycosyl transferase family 1" evidence="4">
    <location>
        <begin position="193"/>
        <end position="352"/>
    </location>
</feature>